<evidence type="ECO:0000313" key="15">
    <source>
        <dbReference type="Proteomes" id="UP000291343"/>
    </source>
</evidence>
<keyword evidence="15" id="KW-1185">Reference proteome</keyword>
<dbReference type="PANTHER" id="PTHR23358">
    <property type="entry name" value="METHYLCYTOSINE DIOXYGENASE TET"/>
    <property type="match status" value="1"/>
</dbReference>
<comment type="subcellular location">
    <subcellularLocation>
        <location evidence="1">Chromosome</location>
    </subcellularLocation>
</comment>
<dbReference type="EMBL" id="QKKF02030551">
    <property type="protein sequence ID" value="RZF34718.1"/>
    <property type="molecule type" value="Genomic_DNA"/>
</dbReference>
<dbReference type="InParanoid" id="A0A482WML7"/>
<dbReference type="OrthoDB" id="8854879at2759"/>
<dbReference type="GO" id="GO:0008270">
    <property type="term" value="F:zinc ion binding"/>
    <property type="evidence" value="ECO:0007669"/>
    <property type="project" value="UniProtKB-UniRule"/>
</dbReference>
<feature type="compositionally biased region" description="Low complexity" evidence="12">
    <location>
        <begin position="430"/>
        <end position="448"/>
    </location>
</feature>
<feature type="compositionally biased region" description="Polar residues" evidence="12">
    <location>
        <begin position="315"/>
        <end position="325"/>
    </location>
</feature>
<comment type="caution">
    <text evidence="14">The sequence shown here is derived from an EMBL/GenBank/DDBJ whole genome shotgun (WGS) entry which is preliminary data.</text>
</comment>
<comment type="cofactor">
    <cofactor evidence="11">
        <name>Zn(2+)</name>
        <dbReference type="ChEBI" id="CHEBI:29105"/>
    </cofactor>
    <text evidence="11">The zinc ions have a structural role.</text>
</comment>
<dbReference type="Proteomes" id="UP000291343">
    <property type="component" value="Unassembled WGS sequence"/>
</dbReference>
<evidence type="ECO:0000256" key="5">
    <source>
        <dbReference type="ARBA" id="ARBA00022833"/>
    </source>
</evidence>
<comment type="catalytic activity">
    <reaction evidence="9 11">
        <text>a 5-formyl-2'-deoxycytidine in DNA + 2-oxoglutarate + O2 = a 5-carboxyl-2'-deoxycytidine in DNA + succinate + CO2 + H(+)</text>
        <dbReference type="Rhea" id="RHEA:53832"/>
        <dbReference type="Rhea" id="RHEA-COMP:13656"/>
        <dbReference type="Rhea" id="RHEA-COMP:13657"/>
        <dbReference type="ChEBI" id="CHEBI:15378"/>
        <dbReference type="ChEBI" id="CHEBI:15379"/>
        <dbReference type="ChEBI" id="CHEBI:16526"/>
        <dbReference type="ChEBI" id="CHEBI:16810"/>
        <dbReference type="ChEBI" id="CHEBI:30031"/>
        <dbReference type="ChEBI" id="CHEBI:137731"/>
        <dbReference type="ChEBI" id="CHEBI:137732"/>
        <dbReference type="EC" id="1.14.11.80"/>
    </reaction>
</comment>
<feature type="region of interest" description="Disordered" evidence="12">
    <location>
        <begin position="820"/>
        <end position="840"/>
    </location>
</feature>
<feature type="compositionally biased region" description="Polar residues" evidence="12">
    <location>
        <begin position="449"/>
        <end position="468"/>
    </location>
</feature>
<evidence type="ECO:0000256" key="1">
    <source>
        <dbReference type="ARBA" id="ARBA00004286"/>
    </source>
</evidence>
<evidence type="ECO:0000256" key="7">
    <source>
        <dbReference type="ARBA" id="ARBA00023002"/>
    </source>
</evidence>
<dbReference type="EC" id="1.14.11.80" evidence="11"/>
<dbReference type="GO" id="GO:0141166">
    <property type="term" value="P:chromosomal 5-methylcytosine DNA demethylation pathway"/>
    <property type="evidence" value="ECO:0007669"/>
    <property type="project" value="UniProtKB-UniRule"/>
</dbReference>
<dbReference type="GO" id="GO:0005694">
    <property type="term" value="C:chromosome"/>
    <property type="evidence" value="ECO:0007669"/>
    <property type="project" value="UniProtKB-SubCell"/>
</dbReference>
<evidence type="ECO:0000256" key="2">
    <source>
        <dbReference type="ARBA" id="ARBA00007502"/>
    </source>
</evidence>
<comment type="similarity">
    <text evidence="2 11">Belongs to the TET family.</text>
</comment>
<feature type="compositionally biased region" description="Gly residues" evidence="12">
    <location>
        <begin position="690"/>
        <end position="703"/>
    </location>
</feature>
<keyword evidence="3" id="KW-0158">Chromosome</keyword>
<evidence type="ECO:0000256" key="9">
    <source>
        <dbReference type="ARBA" id="ARBA00047840"/>
    </source>
</evidence>
<dbReference type="AlphaFoldDB" id="A0A482WML7"/>
<feature type="compositionally biased region" description="Polar residues" evidence="12">
    <location>
        <begin position="656"/>
        <end position="687"/>
    </location>
</feature>
<organism evidence="14 15">
    <name type="scientific">Laodelphax striatellus</name>
    <name type="common">Small brown planthopper</name>
    <name type="synonym">Delphax striatella</name>
    <dbReference type="NCBI Taxonomy" id="195883"/>
    <lineage>
        <taxon>Eukaryota</taxon>
        <taxon>Metazoa</taxon>
        <taxon>Ecdysozoa</taxon>
        <taxon>Arthropoda</taxon>
        <taxon>Hexapoda</taxon>
        <taxon>Insecta</taxon>
        <taxon>Pterygota</taxon>
        <taxon>Neoptera</taxon>
        <taxon>Paraneoptera</taxon>
        <taxon>Hemiptera</taxon>
        <taxon>Auchenorrhyncha</taxon>
        <taxon>Fulgoroidea</taxon>
        <taxon>Delphacidae</taxon>
        <taxon>Criomorphinae</taxon>
        <taxon>Laodelphax</taxon>
    </lineage>
</organism>
<reference evidence="14 15" key="1">
    <citation type="journal article" date="2017" name="Gigascience">
        <title>Genome sequence of the small brown planthopper, Laodelphax striatellus.</title>
        <authorList>
            <person name="Zhu J."/>
            <person name="Jiang F."/>
            <person name="Wang X."/>
            <person name="Yang P."/>
            <person name="Bao Y."/>
            <person name="Zhao W."/>
            <person name="Wang W."/>
            <person name="Lu H."/>
            <person name="Wang Q."/>
            <person name="Cui N."/>
            <person name="Li J."/>
            <person name="Chen X."/>
            <person name="Luo L."/>
            <person name="Yu J."/>
            <person name="Kang L."/>
            <person name="Cui F."/>
        </authorList>
    </citation>
    <scope>NUCLEOTIDE SEQUENCE [LARGE SCALE GENOMIC DNA]</scope>
    <source>
        <strain evidence="14">Lst14</strain>
    </source>
</reference>
<feature type="compositionally biased region" description="Polar residues" evidence="12">
    <location>
        <begin position="556"/>
        <end position="576"/>
    </location>
</feature>
<dbReference type="STRING" id="195883.A0A482WML7"/>
<dbReference type="GO" id="GO:0005634">
    <property type="term" value="C:nucleus"/>
    <property type="evidence" value="ECO:0007669"/>
    <property type="project" value="UniProtKB-UniRule"/>
</dbReference>
<comment type="catalytic activity">
    <reaction evidence="11">
        <text>a 5-methyl-2'-deoxycytidine in DNA + 2-oxoglutarate + O2 = a 5-hydroxymethyl-2'-deoxycytidine in DNA + succinate + CO2</text>
        <dbReference type="Rhea" id="RHEA:52636"/>
        <dbReference type="Rhea" id="RHEA-COMP:11370"/>
        <dbReference type="Rhea" id="RHEA-COMP:13315"/>
        <dbReference type="ChEBI" id="CHEBI:15379"/>
        <dbReference type="ChEBI" id="CHEBI:16526"/>
        <dbReference type="ChEBI" id="CHEBI:16810"/>
        <dbReference type="ChEBI" id="CHEBI:30031"/>
        <dbReference type="ChEBI" id="CHEBI:85454"/>
        <dbReference type="ChEBI" id="CHEBI:136731"/>
        <dbReference type="EC" id="1.14.11.80"/>
    </reaction>
</comment>
<dbReference type="InterPro" id="IPR046942">
    <property type="entry name" value="TET_oxygenase"/>
</dbReference>
<comment type="cofactor">
    <cofactor evidence="11">
        <name>Fe(2+)</name>
        <dbReference type="ChEBI" id="CHEBI:29033"/>
    </cofactor>
    <text evidence="11">Binds 1 Fe(2+) ion per subunit.</text>
</comment>
<evidence type="ECO:0000256" key="11">
    <source>
        <dbReference type="RuleBase" id="RU367064"/>
    </source>
</evidence>
<accession>A0A482WML7</accession>
<feature type="compositionally biased region" description="Low complexity" evidence="12">
    <location>
        <begin position="704"/>
        <end position="718"/>
    </location>
</feature>
<dbReference type="SMR" id="A0A482WML7"/>
<keyword evidence="4 11" id="KW-0479">Metal-binding</keyword>
<feature type="domain" description="Methylcytosine dioxygenase TET1-3 oxygenase" evidence="13">
    <location>
        <begin position="120"/>
        <end position="962"/>
    </location>
</feature>
<dbReference type="GO" id="GO:0045944">
    <property type="term" value="P:positive regulation of transcription by RNA polymerase II"/>
    <property type="evidence" value="ECO:0007669"/>
    <property type="project" value="TreeGrafter"/>
</dbReference>
<feature type="compositionally biased region" description="Polar residues" evidence="12">
    <location>
        <begin position="626"/>
        <end position="647"/>
    </location>
</feature>
<dbReference type="InterPro" id="IPR040175">
    <property type="entry name" value="TET1/2/3"/>
</dbReference>
<evidence type="ECO:0000313" key="14">
    <source>
        <dbReference type="EMBL" id="RZF34718.1"/>
    </source>
</evidence>
<dbReference type="Pfam" id="PF12851">
    <property type="entry name" value="Tet_JBP"/>
    <property type="match status" value="1"/>
</dbReference>
<proteinExistence type="inferred from homology"/>
<name>A0A482WML7_LAOST</name>
<feature type="compositionally biased region" description="Low complexity" evidence="12">
    <location>
        <begin position="326"/>
        <end position="336"/>
    </location>
</feature>
<keyword evidence="8 11" id="KW-0408">Iron</keyword>
<gene>
    <name evidence="14" type="ORF">LSTR_LSTR010767</name>
</gene>
<sequence>MFLLFCIWQVVYTGKEGKTVPGCPLAKWVIRRASMEEKLLVVVKHRQGHSCSTAWIVVVLVAWEGVPSQDADCIYDLLCHKLNKFGLPTTRRCATNEPRTCACQGLDPETCGASFSFGCSWSMYYNGCKYARSKTVRKFRLSVRSEEQEVEERMHTLATLLSPLYRTLAPEAFKNQTQFEREASECRLGFKPGRPFSGVTACIDFCAHAHRDLHNMNNGCTVVVTLTKHRGLSKPDDEQLHVLPLYIMDESDEFGNKEAQETKVRTGAIENLTKFPCEVKVRSVPLQPCRRHGKKRKEDEADAVVGKAETKAHKTSGTEGNQRADPNNPNHNMNPNVMEGADPQLQSSQVSSTVLDSPVSMYQPWNYGGGDMAWANAGQPPHPGWRPPNCERPNWPNMPPEGWNPDYPHQMGPYSNMPPGMRTGIDKVVPDSTTNTSNSVPTSVSSTTLGSADQQKGLQGARATTQWPAGSPSGQRQSAGQSSQGSQGSQTPSWNGGEGGSQDVKAKGNEDMGTMIQSPHPPQSPFSSPSMSPQNMPPHSPIHNIPHHSRSYHPDWTSSNPEQQSENSWGDFNSPGTPGPSPFRVPKGRPLSRSSNHHSNPSTPQSPTSDSPQLHSPTFLKPYPPNTESGKSMDNNSSPATDPNYMSSPKPGGSDTKFNYHQNPNLNIKTEAGTNEMSATNKGMMSPNNGQGGSKNEGKGGGSSKMSNHQYYQQQHNQGSYPGQERWYPKGSNPTDIKDGANYGGPSRVKQEHGAPTPNPAWHPDNKRPPSTHPPDHAPSFGPPEHPHRPNYGGYPIYPDATKPAYPAWPDANPGYMDPRAAHYPPQYHHPPGAPPVDFNPSAPPQFYGKREDAMRPCYAGGVPYGYQGMSGFQFPRWDLYNPTAFFPMVPEPPKAEPLGEVTDFIENEECFKDAQMGGVAIALGHGSVLFECANTSSLNHGAQASQPPESTRISLVFYQHRNLNRARHGWEEWEEKMRLRKLGITATSGSGACHVTSDSTSTTTTTAGSNSQFMIDRPPTPHTPSWTTLFPCNPASHRLIRREAVYEIS</sequence>
<evidence type="ECO:0000256" key="8">
    <source>
        <dbReference type="ARBA" id="ARBA00023004"/>
    </source>
</evidence>
<keyword evidence="7 11" id="KW-0560">Oxidoreductase</keyword>
<feature type="region of interest" description="Disordered" evidence="12">
    <location>
        <begin position="406"/>
        <end position="796"/>
    </location>
</feature>
<dbReference type="GO" id="GO:0040029">
    <property type="term" value="P:epigenetic regulation of gene expression"/>
    <property type="evidence" value="ECO:0007669"/>
    <property type="project" value="InterPro"/>
</dbReference>
<evidence type="ECO:0000256" key="3">
    <source>
        <dbReference type="ARBA" id="ARBA00022454"/>
    </source>
</evidence>
<feature type="compositionally biased region" description="Low complexity" evidence="12">
    <location>
        <begin position="344"/>
        <end position="354"/>
    </location>
</feature>
<protein>
    <recommendedName>
        <fullName evidence="11">Methylcytosine dioxygenase TET</fullName>
        <ecNumber evidence="11">1.14.11.80</ecNumber>
    </recommendedName>
</protein>
<comment type="function">
    <text evidence="11">Dioxygenase that catalyzes the conversion of the modified genomic base 5-methylcytosine (5mC) into 5-hydroxymethylcytosine (5hmC) and plays a key role in epigenetic chromatin reprogramming during embryonic development.</text>
</comment>
<feature type="compositionally biased region" description="Low complexity" evidence="12">
    <location>
        <begin position="525"/>
        <end position="534"/>
    </location>
</feature>
<evidence type="ECO:0000256" key="4">
    <source>
        <dbReference type="ARBA" id="ARBA00022723"/>
    </source>
</evidence>
<dbReference type="InterPro" id="IPR024779">
    <property type="entry name" value="2OGFeDO_JBP1/TET_oxygenase_dom"/>
</dbReference>
<dbReference type="GO" id="GO:0070579">
    <property type="term" value="F:DNA 5-methylcytosine dioxygenase activity"/>
    <property type="evidence" value="ECO:0007669"/>
    <property type="project" value="UniProtKB-UniRule"/>
</dbReference>
<evidence type="ECO:0000256" key="10">
    <source>
        <dbReference type="ARBA" id="ARBA00049431"/>
    </source>
</evidence>
<evidence type="ECO:0000256" key="12">
    <source>
        <dbReference type="SAM" id="MobiDB-lite"/>
    </source>
</evidence>
<evidence type="ECO:0000256" key="6">
    <source>
        <dbReference type="ARBA" id="ARBA00022964"/>
    </source>
</evidence>
<dbReference type="SMART" id="SM01333">
    <property type="entry name" value="Tet_JBP"/>
    <property type="match status" value="1"/>
</dbReference>
<feature type="compositionally biased region" description="Low complexity" evidence="12">
    <location>
        <begin position="470"/>
        <end position="490"/>
    </location>
</feature>
<keyword evidence="5 11" id="KW-0862">Zinc</keyword>
<feature type="region of interest" description="Disordered" evidence="12">
    <location>
        <begin position="290"/>
        <end position="354"/>
    </location>
</feature>
<feature type="compositionally biased region" description="Low complexity" evidence="12">
    <location>
        <begin position="589"/>
        <end position="614"/>
    </location>
</feature>
<comment type="catalytic activity">
    <reaction evidence="10 11">
        <text>a 5-hydroxymethyl-2'-deoxycytidine in DNA + 2-oxoglutarate + O2 = a 5-formyl-2'-deoxycytidine in DNA + succinate + CO2 + H2O</text>
        <dbReference type="Rhea" id="RHEA:53828"/>
        <dbReference type="Rhea" id="RHEA-COMP:13315"/>
        <dbReference type="Rhea" id="RHEA-COMP:13656"/>
        <dbReference type="ChEBI" id="CHEBI:15377"/>
        <dbReference type="ChEBI" id="CHEBI:15379"/>
        <dbReference type="ChEBI" id="CHEBI:16526"/>
        <dbReference type="ChEBI" id="CHEBI:16810"/>
        <dbReference type="ChEBI" id="CHEBI:30031"/>
        <dbReference type="ChEBI" id="CHEBI:136731"/>
        <dbReference type="ChEBI" id="CHEBI:137731"/>
        <dbReference type="EC" id="1.14.11.80"/>
    </reaction>
</comment>
<dbReference type="PANTHER" id="PTHR23358:SF6">
    <property type="entry name" value="METHYLCYTOSINE DIOXYGENASE TET"/>
    <property type="match status" value="1"/>
</dbReference>
<evidence type="ECO:0000259" key="13">
    <source>
        <dbReference type="SMART" id="SM01333"/>
    </source>
</evidence>
<keyword evidence="6 11" id="KW-0223">Dioxygenase</keyword>